<comment type="caution">
    <text evidence="2">The sequence shown here is derived from an EMBL/GenBank/DDBJ whole genome shotgun (WGS) entry which is preliminary data.</text>
</comment>
<keyword evidence="1" id="KW-1133">Transmembrane helix</keyword>
<reference evidence="2 3" key="3">
    <citation type="submission" date="2019-11" db="EMBL/GenBank/DDBJ databases">
        <title>A de novo genome assembly of a pear dwarfing rootstock.</title>
        <authorList>
            <person name="Wang F."/>
            <person name="Wang J."/>
            <person name="Li S."/>
            <person name="Zhang Y."/>
            <person name="Fang M."/>
            <person name="Ma L."/>
            <person name="Zhao Y."/>
            <person name="Jiang S."/>
        </authorList>
    </citation>
    <scope>NUCLEOTIDE SEQUENCE [LARGE SCALE GENOMIC DNA]</scope>
    <source>
        <strain evidence="2">S2</strain>
        <tissue evidence="2">Leaf</tissue>
    </source>
</reference>
<name>A0A5N5HLC8_9ROSA</name>
<dbReference type="Proteomes" id="UP000327157">
    <property type="component" value="Chromosome 8"/>
</dbReference>
<proteinExistence type="predicted"/>
<organism evidence="2 3">
    <name type="scientific">Pyrus ussuriensis x Pyrus communis</name>
    <dbReference type="NCBI Taxonomy" id="2448454"/>
    <lineage>
        <taxon>Eukaryota</taxon>
        <taxon>Viridiplantae</taxon>
        <taxon>Streptophyta</taxon>
        <taxon>Embryophyta</taxon>
        <taxon>Tracheophyta</taxon>
        <taxon>Spermatophyta</taxon>
        <taxon>Magnoliopsida</taxon>
        <taxon>eudicotyledons</taxon>
        <taxon>Gunneridae</taxon>
        <taxon>Pentapetalae</taxon>
        <taxon>rosids</taxon>
        <taxon>fabids</taxon>
        <taxon>Rosales</taxon>
        <taxon>Rosaceae</taxon>
        <taxon>Amygdaloideae</taxon>
        <taxon>Maleae</taxon>
        <taxon>Pyrus</taxon>
    </lineage>
</organism>
<reference evidence="2 3" key="1">
    <citation type="submission" date="2019-09" db="EMBL/GenBank/DDBJ databases">
        <authorList>
            <person name="Ou C."/>
        </authorList>
    </citation>
    <scope>NUCLEOTIDE SEQUENCE [LARGE SCALE GENOMIC DNA]</scope>
    <source>
        <strain evidence="2">S2</strain>
        <tissue evidence="2">Leaf</tissue>
    </source>
</reference>
<evidence type="ECO:0000313" key="2">
    <source>
        <dbReference type="EMBL" id="KAB2628615.1"/>
    </source>
</evidence>
<protein>
    <submittedName>
        <fullName evidence="2">RuvB-like 2</fullName>
    </submittedName>
</protein>
<keyword evidence="3" id="KW-1185">Reference proteome</keyword>
<gene>
    <name evidence="2" type="ORF">D8674_033410</name>
</gene>
<reference evidence="3" key="2">
    <citation type="submission" date="2019-10" db="EMBL/GenBank/DDBJ databases">
        <title>A de novo genome assembly of a pear dwarfing rootstock.</title>
        <authorList>
            <person name="Wang F."/>
            <person name="Wang J."/>
            <person name="Li S."/>
            <person name="Zhang Y."/>
            <person name="Fang M."/>
            <person name="Ma L."/>
            <person name="Zhao Y."/>
            <person name="Jiang S."/>
        </authorList>
    </citation>
    <scope>NUCLEOTIDE SEQUENCE [LARGE SCALE GENOMIC DNA]</scope>
</reference>
<accession>A0A5N5HLC8</accession>
<keyword evidence="1" id="KW-0812">Transmembrane</keyword>
<dbReference type="EMBL" id="SMOL01000148">
    <property type="protein sequence ID" value="KAB2628615.1"/>
    <property type="molecule type" value="Genomic_DNA"/>
</dbReference>
<evidence type="ECO:0000256" key="1">
    <source>
        <dbReference type="SAM" id="Phobius"/>
    </source>
</evidence>
<dbReference type="OrthoDB" id="10034953at2759"/>
<keyword evidence="1" id="KW-0472">Membrane</keyword>
<dbReference type="AlphaFoldDB" id="A0A5N5HLC8"/>
<evidence type="ECO:0000313" key="3">
    <source>
        <dbReference type="Proteomes" id="UP000327157"/>
    </source>
</evidence>
<sequence length="123" mass="13512">MDSISQGCINTNLGQQMPCLFRHFNFLASGFQNLMDFILCIRMGGNNTQAIKEINRDSSWGFIIVPLVVVLLVATTNIEAISFSKARFKNAKDTMSSMCISSIQRTPGTISAFLSSVPPSTQQ</sequence>
<feature type="transmembrane region" description="Helical" evidence="1">
    <location>
        <begin position="60"/>
        <end position="83"/>
    </location>
</feature>